<name>A0A5C5SAD3_9STRE</name>
<accession>A0A5C5SAD3</accession>
<keyword evidence="1" id="KW-0812">Transmembrane</keyword>
<feature type="transmembrane region" description="Helical" evidence="1">
    <location>
        <begin position="217"/>
        <end position="239"/>
    </location>
</feature>
<dbReference type="EMBL" id="VOHL01000005">
    <property type="protein sequence ID" value="TWS97143.1"/>
    <property type="molecule type" value="Genomic_DNA"/>
</dbReference>
<evidence type="ECO:0000313" key="3">
    <source>
        <dbReference type="Proteomes" id="UP000317430"/>
    </source>
</evidence>
<evidence type="ECO:0000256" key="1">
    <source>
        <dbReference type="SAM" id="Phobius"/>
    </source>
</evidence>
<keyword evidence="1" id="KW-0472">Membrane</keyword>
<feature type="transmembrane region" description="Helical" evidence="1">
    <location>
        <begin position="103"/>
        <end position="126"/>
    </location>
</feature>
<dbReference type="OrthoDB" id="2136506at2"/>
<feature type="transmembrane region" description="Helical" evidence="1">
    <location>
        <begin position="150"/>
        <end position="171"/>
    </location>
</feature>
<evidence type="ECO:0000313" key="2">
    <source>
        <dbReference type="EMBL" id="TWS97143.1"/>
    </source>
</evidence>
<sequence length="248" mass="28053">MFSAIFTSTIKRRDVALLMCFSILPLLPPFLMGNQDFETMSKSDFTSSLLSFMSGALDTQYKLIIPTLIMGFIVSSVFRDEIDTGIIFLYKDIKRKDIFNLKLKSLCLVYIGYFILSLLASVWAYYGLVVPKWQLNPSLFPKDLLSVEQGILSVLSTVLLNTITIYVVSLVSIKYKTLVAVLSGVLLTLLAMIAPMLSFMKYVFPNGYLDLRDENTFLVSLFSILGLSLAYLSVTYLLAKHRFENIEF</sequence>
<gene>
    <name evidence="2" type="ORF">FRX57_05975</name>
</gene>
<keyword evidence="3" id="KW-1185">Reference proteome</keyword>
<dbReference type="RefSeq" id="WP_146567673.1">
    <property type="nucleotide sequence ID" value="NZ_VOHL01000005.1"/>
</dbReference>
<dbReference type="AlphaFoldDB" id="A0A5C5SAD3"/>
<protein>
    <submittedName>
        <fullName evidence="2">Amino acid transporter</fullName>
    </submittedName>
</protein>
<feature type="transmembrane region" description="Helical" evidence="1">
    <location>
        <begin position="178"/>
        <end position="197"/>
    </location>
</feature>
<organism evidence="2 3">
    <name type="scientific">Streptococcus cuniculipharyngis</name>
    <dbReference type="NCBI Taxonomy" id="1562651"/>
    <lineage>
        <taxon>Bacteria</taxon>
        <taxon>Bacillati</taxon>
        <taxon>Bacillota</taxon>
        <taxon>Bacilli</taxon>
        <taxon>Lactobacillales</taxon>
        <taxon>Streptococcaceae</taxon>
        <taxon>Streptococcus</taxon>
    </lineage>
</organism>
<reference evidence="2 3" key="1">
    <citation type="submission" date="2019-08" db="EMBL/GenBank/DDBJ databases">
        <authorList>
            <person name="Lei W."/>
        </authorList>
    </citation>
    <scope>NUCLEOTIDE SEQUENCE [LARGE SCALE GENOMIC DNA]</scope>
    <source>
        <strain evidence="2 3">CCUG 66496</strain>
    </source>
</reference>
<keyword evidence="1" id="KW-1133">Transmembrane helix</keyword>
<proteinExistence type="predicted"/>
<comment type="caution">
    <text evidence="2">The sequence shown here is derived from an EMBL/GenBank/DDBJ whole genome shotgun (WGS) entry which is preliminary data.</text>
</comment>
<dbReference type="Proteomes" id="UP000317430">
    <property type="component" value="Unassembled WGS sequence"/>
</dbReference>